<organism evidence="2 3">
    <name type="scientific">Mesorhizobium prunaredense</name>
    <dbReference type="NCBI Taxonomy" id="1631249"/>
    <lineage>
        <taxon>Bacteria</taxon>
        <taxon>Pseudomonadati</taxon>
        <taxon>Pseudomonadota</taxon>
        <taxon>Alphaproteobacteria</taxon>
        <taxon>Hyphomicrobiales</taxon>
        <taxon>Phyllobacteriaceae</taxon>
        <taxon>Mesorhizobium</taxon>
    </lineage>
</organism>
<dbReference type="InterPro" id="IPR047187">
    <property type="entry name" value="SF1_C_Upf1"/>
</dbReference>
<dbReference type="Pfam" id="PF13087">
    <property type="entry name" value="AAA_12"/>
    <property type="match status" value="1"/>
</dbReference>
<dbReference type="InterPro" id="IPR041679">
    <property type="entry name" value="DNA2/NAM7-like_C"/>
</dbReference>
<proteinExistence type="predicted"/>
<sequence length="1473" mass="164720">MYRLSKGAISKYIRGECRRRLRLDLYAGGEARRQADAPQKDTGRPGLQLIADQGRIYERECYFTIIDIFGADSSRHGRPKPYAREEEQAYEDLPLEAALQHLLTPGHFALEVLYEVTDGFIAEHHLTDLISGEKGVSLSFGSNRPDILLSMAPTGKPRRVVDAGGRVTEIDATDTRVGLRIIDVKLSEQPSPAHFAELAYYGMTLAGWLADKGYASHFAVLADAAIWPGSHEGSAIRQLEAEEMSRGTLVRDRAAYHVRFKLDLETMPAEVVLGRVVRFLAHDLRQVIAPLDWRDLPIHISSRCIGCDYLGLPWTRSGKELNDIDKRYCSPTAEQEDHLSRLAGLSEGASGKLVSVNVRTIDDLAKLSPNSKVFETHQNLKASRHIVQARASTLKRRGEARLPERTGTSAMMPRFSDVRVALSADFDVSTGISFALGCQVEAYIPTSVRHDPSTGEVTRTAWGKILVNGTFERWDQSRLILDKTVRAEGEVFLDFLTRLRDKVLDYRDRIRKARDEIAGEQNYKPSIQFYLWDMLNFEQFCRMMGRHLELIRTAPVDKKKRGSDLSPMAWIFPPEAVVQEAENVERNSPITIVGEMVRLLAADIPYHYGQGLIANAYRLPVAADRKPFDYRQHPFFADPLSDQIPSERGHEVWAGNKSPFKDQTPDDFREELRRVVRQRLDATLSVVNRLRSDLDKSEDTKLTAEAPAIDRVFGDGDRLSAVAQDLQVIYQHARLMNAAQTLEVDLQMATPPFEREARFQSVRLERRLEAEARKEELRRQMLGRLSSDNAVWVFQMSERSTEAKVRENEFNLSLMPEDCLHMQHWTLSKLANTYPDMAQHIPDWQLRQQMRKACKVTLIRFDRVRRIVVVAADDILYHLVDYGIFDLNFEVGACKLRYGIIDPLHIDYFVGPRLKPALSSIGVPQIAVDDPLVDARRVIRSGGASPRIKDTGSAAVPFLWEADILARPVIKHVGAALATVPAQVLENASQVQAITNGLTRRLSLLWGPPGTGKSETSAALVVALVAQAHSEGRNIRIAITGPTWVAIENVMRKLPERLKGQDVVFGRLKSPGPSDASIDPALRDYVVPTNPTDAKAQQLLERLEKGGTTVLGATAQQLGKLSRLRDKGDTLPLIDYLLIDEASQMDVAHATVTFSALAAGSSVTVVGDNLQMAPIHPIDPPVGAEHVVGSIYDFFRNYRKGQTNQDGSSRSIEPTMLDLSYRSNSEIIEFVSSTGYPGLRAKDPNKRMGLAEPVPTERPMTLPAELPWSPYVARILDPSHPLAAVIHSDQFSSQRNDGEAKLVASMVAGLYRRLIDPMTDQPFVGGAFFRRGVGIVTPHRAQQSAVLEALMLALNLDQETAEELYRSVDTVERFQGQEKEVMFASFGLGDGDQIASEEDFLYDLNRFNVIVSRAKTKMIVVLSRRLADYLPRDIKALRDSRLLKDLVYGFLQTGSTFSIPGLEDLGECELRVR</sequence>
<keyword evidence="2" id="KW-0347">Helicase</keyword>
<dbReference type="RefSeq" id="WP_077381748.1">
    <property type="nucleotide sequence ID" value="NZ_FTPD01000053.1"/>
</dbReference>
<dbReference type="SUPFAM" id="SSF52540">
    <property type="entry name" value="P-loop containing nucleoside triphosphate hydrolases"/>
    <property type="match status" value="1"/>
</dbReference>
<evidence type="ECO:0000313" key="2">
    <source>
        <dbReference type="EMBL" id="SIT58684.1"/>
    </source>
</evidence>
<name>A0A1R3VFM7_9HYPH</name>
<dbReference type="Pfam" id="PF13245">
    <property type="entry name" value="AAA_19"/>
    <property type="match status" value="1"/>
</dbReference>
<keyword evidence="2" id="KW-0547">Nucleotide-binding</keyword>
<dbReference type="CDD" id="cd18808">
    <property type="entry name" value="SF1_C_Upf1"/>
    <property type="match status" value="1"/>
</dbReference>
<keyword evidence="3" id="KW-1185">Reference proteome</keyword>
<dbReference type="STRING" id="1631249.BQ8794_570006"/>
<dbReference type="GO" id="GO:0004386">
    <property type="term" value="F:helicase activity"/>
    <property type="evidence" value="ECO:0007669"/>
    <property type="project" value="UniProtKB-KW"/>
</dbReference>
<reference evidence="3" key="1">
    <citation type="submission" date="2017-01" db="EMBL/GenBank/DDBJ databases">
        <authorList>
            <person name="Brunel B."/>
        </authorList>
    </citation>
    <scope>NUCLEOTIDE SEQUENCE [LARGE SCALE GENOMIC DNA]</scope>
</reference>
<evidence type="ECO:0000313" key="3">
    <source>
        <dbReference type="Proteomes" id="UP000188388"/>
    </source>
</evidence>
<accession>A0A1R3VFM7</accession>
<dbReference type="EMBL" id="FTPD01000053">
    <property type="protein sequence ID" value="SIT58684.1"/>
    <property type="molecule type" value="Genomic_DNA"/>
</dbReference>
<dbReference type="InterPro" id="IPR045055">
    <property type="entry name" value="DNA2/NAM7-like"/>
</dbReference>
<evidence type="ECO:0000259" key="1">
    <source>
        <dbReference type="PROSITE" id="PS51192"/>
    </source>
</evidence>
<keyword evidence="2" id="KW-0067">ATP-binding</keyword>
<dbReference type="PANTHER" id="PTHR10887:SF495">
    <property type="entry name" value="HELICASE SENATAXIN ISOFORM X1-RELATED"/>
    <property type="match status" value="1"/>
</dbReference>
<dbReference type="InterPro" id="IPR027417">
    <property type="entry name" value="P-loop_NTPase"/>
</dbReference>
<keyword evidence="2" id="KW-0378">Hydrolase</keyword>
<protein>
    <submittedName>
        <fullName evidence="2">Putative Superfamily I DNA and RNA helicases and helicase subunits-like protein</fullName>
    </submittedName>
</protein>
<dbReference type="Gene3D" id="3.40.50.300">
    <property type="entry name" value="P-loop containing nucleotide triphosphate hydrolases"/>
    <property type="match status" value="2"/>
</dbReference>
<feature type="domain" description="Helicase ATP-binding" evidence="1">
    <location>
        <begin position="994"/>
        <end position="1176"/>
    </location>
</feature>
<dbReference type="PANTHER" id="PTHR10887">
    <property type="entry name" value="DNA2/NAM7 HELICASE FAMILY"/>
    <property type="match status" value="1"/>
</dbReference>
<gene>
    <name evidence="2" type="ORF">BQ8794_570006</name>
</gene>
<dbReference type="InterPro" id="IPR014001">
    <property type="entry name" value="Helicase_ATP-bd"/>
</dbReference>
<dbReference type="PROSITE" id="PS51192">
    <property type="entry name" value="HELICASE_ATP_BIND_1"/>
    <property type="match status" value="1"/>
</dbReference>
<dbReference type="Proteomes" id="UP000188388">
    <property type="component" value="Unassembled WGS sequence"/>
</dbReference>